<keyword evidence="2" id="KW-1133">Transmembrane helix</keyword>
<feature type="transmembrane region" description="Helical" evidence="2">
    <location>
        <begin position="320"/>
        <end position="339"/>
    </location>
</feature>
<feature type="region of interest" description="Disordered" evidence="1">
    <location>
        <begin position="23"/>
        <end position="79"/>
    </location>
</feature>
<name>A0A4Y2H1K8_ARAVE</name>
<dbReference type="AlphaFoldDB" id="A0A4Y2H1K8"/>
<keyword evidence="2" id="KW-0472">Membrane</keyword>
<feature type="transmembrane region" description="Helical" evidence="2">
    <location>
        <begin position="422"/>
        <end position="441"/>
    </location>
</feature>
<dbReference type="Proteomes" id="UP000499080">
    <property type="component" value="Unassembled WGS sequence"/>
</dbReference>
<feature type="compositionally biased region" description="Basic and acidic residues" evidence="1">
    <location>
        <begin position="68"/>
        <end position="79"/>
    </location>
</feature>
<feature type="transmembrane region" description="Helical" evidence="2">
    <location>
        <begin position="354"/>
        <end position="376"/>
    </location>
</feature>
<protein>
    <submittedName>
        <fullName evidence="3">Uncharacterized protein</fullName>
    </submittedName>
</protein>
<reference evidence="3 4" key="1">
    <citation type="journal article" date="2019" name="Sci. Rep.">
        <title>Orb-weaving spider Araneus ventricosus genome elucidates the spidroin gene catalogue.</title>
        <authorList>
            <person name="Kono N."/>
            <person name="Nakamura H."/>
            <person name="Ohtoshi R."/>
            <person name="Moran D.A.P."/>
            <person name="Shinohara A."/>
            <person name="Yoshida Y."/>
            <person name="Fujiwara M."/>
            <person name="Mori M."/>
            <person name="Tomita M."/>
            <person name="Arakawa K."/>
        </authorList>
    </citation>
    <scope>NUCLEOTIDE SEQUENCE [LARGE SCALE GENOMIC DNA]</scope>
</reference>
<sequence length="527" mass="59037">MSSESSESDNVFSMEDIELTEFARRSDGYSDSGSSADFTTSCRWPMKRSDTDEDNVNDVVSTSLNTSDENHHEFDIERKSLSSLEGTSLRDFTRTRRSFPSRQASVLTRKASSLEAPSIRRVSSVDLLEGPSTRRVSSLDPLERTSTRRVSSLDPLEGTSTRRVSSLDPLEGLSTRRVSSLDLLKGPSIRRALSLEPLKGPSTRRVSSLDPLEGPSTRRVSSLDPLEGPSTRRVSSLGPLEGPLTRRVSSLDPLEGPSTRRVWFSDSAKGSLTSIYTSHDSETETNEPSDSEPPTEQNGYWFRMLTWLSSFSRQIRHSKYYLLFHVALVAIPCSAGYMGSKYHNLCDGCPKLPLLVYLSGMLGMWIITIRIAAILSKRYFAPPLTGSEFNSCLVSIILPFFMFLLIGSKYHSLCDGCPKLPFLVYLSGMLGMWIITIRIAAILSKRYFAPPLTGSEFNSCLVSIILPFFMFLLIEMVTTYTCEPVFIHPHKEFCIKVFYNYAYYLNVIVPLVILLLMLMHLPGCFGR</sequence>
<dbReference type="OrthoDB" id="10649134at2759"/>
<feature type="region of interest" description="Disordered" evidence="1">
    <location>
        <begin position="275"/>
        <end position="295"/>
    </location>
</feature>
<feature type="region of interest" description="Disordered" evidence="1">
    <location>
        <begin position="131"/>
        <end position="168"/>
    </location>
</feature>
<comment type="caution">
    <text evidence="3">The sequence shown here is derived from an EMBL/GenBank/DDBJ whole genome shotgun (WGS) entry which is preliminary data.</text>
</comment>
<gene>
    <name evidence="3" type="ORF">AVEN_266743_3</name>
</gene>
<organism evidence="3 4">
    <name type="scientific">Araneus ventricosus</name>
    <name type="common">Orbweaver spider</name>
    <name type="synonym">Epeira ventricosa</name>
    <dbReference type="NCBI Taxonomy" id="182803"/>
    <lineage>
        <taxon>Eukaryota</taxon>
        <taxon>Metazoa</taxon>
        <taxon>Ecdysozoa</taxon>
        <taxon>Arthropoda</taxon>
        <taxon>Chelicerata</taxon>
        <taxon>Arachnida</taxon>
        <taxon>Araneae</taxon>
        <taxon>Araneomorphae</taxon>
        <taxon>Entelegynae</taxon>
        <taxon>Araneoidea</taxon>
        <taxon>Araneidae</taxon>
        <taxon>Araneus</taxon>
    </lineage>
</organism>
<keyword evidence="4" id="KW-1185">Reference proteome</keyword>
<feature type="region of interest" description="Disordered" evidence="1">
    <location>
        <begin position="200"/>
        <end position="257"/>
    </location>
</feature>
<evidence type="ECO:0000256" key="1">
    <source>
        <dbReference type="SAM" id="MobiDB-lite"/>
    </source>
</evidence>
<dbReference type="EMBL" id="BGPR01001643">
    <property type="protein sequence ID" value="GBM58618.1"/>
    <property type="molecule type" value="Genomic_DNA"/>
</dbReference>
<evidence type="ECO:0000313" key="4">
    <source>
        <dbReference type="Proteomes" id="UP000499080"/>
    </source>
</evidence>
<accession>A0A4Y2H1K8</accession>
<evidence type="ECO:0000313" key="3">
    <source>
        <dbReference type="EMBL" id="GBM58618.1"/>
    </source>
</evidence>
<feature type="compositionally biased region" description="Polar residues" evidence="1">
    <location>
        <begin position="58"/>
        <end position="67"/>
    </location>
</feature>
<proteinExistence type="predicted"/>
<feature type="transmembrane region" description="Helical" evidence="2">
    <location>
        <begin position="461"/>
        <end position="481"/>
    </location>
</feature>
<feature type="transmembrane region" description="Helical" evidence="2">
    <location>
        <begin position="501"/>
        <end position="521"/>
    </location>
</feature>
<feature type="transmembrane region" description="Helical" evidence="2">
    <location>
        <begin position="388"/>
        <end position="410"/>
    </location>
</feature>
<keyword evidence="2" id="KW-0812">Transmembrane</keyword>
<evidence type="ECO:0000256" key="2">
    <source>
        <dbReference type="SAM" id="Phobius"/>
    </source>
</evidence>